<dbReference type="OrthoDB" id="9800206at2"/>
<evidence type="ECO:0000256" key="1">
    <source>
        <dbReference type="SAM" id="MobiDB-lite"/>
    </source>
</evidence>
<dbReference type="Proteomes" id="UP000294664">
    <property type="component" value="Unassembled WGS sequence"/>
</dbReference>
<proteinExistence type="predicted"/>
<evidence type="ECO:0000313" key="3">
    <source>
        <dbReference type="EMBL" id="TCT07790.1"/>
    </source>
</evidence>
<reference evidence="3 4" key="1">
    <citation type="submission" date="2019-03" db="EMBL/GenBank/DDBJ databases">
        <title>Genomic Encyclopedia of Type Strains, Phase IV (KMG-IV): sequencing the most valuable type-strain genomes for metagenomic binning, comparative biology and taxonomic classification.</title>
        <authorList>
            <person name="Goeker M."/>
        </authorList>
    </citation>
    <scope>NUCLEOTIDE SEQUENCE [LARGE SCALE GENOMIC DNA]</scope>
    <source>
        <strain evidence="3 4">DSM 9035</strain>
    </source>
</reference>
<keyword evidence="4" id="KW-1185">Reference proteome</keyword>
<organism evidence="3 4">
    <name type="scientific">Aquabacter spiritensis</name>
    <dbReference type="NCBI Taxonomy" id="933073"/>
    <lineage>
        <taxon>Bacteria</taxon>
        <taxon>Pseudomonadati</taxon>
        <taxon>Pseudomonadota</taxon>
        <taxon>Alphaproteobacteria</taxon>
        <taxon>Hyphomicrobiales</taxon>
        <taxon>Xanthobacteraceae</taxon>
        <taxon>Aquabacter</taxon>
    </lineage>
</organism>
<name>A0A4R3M3L6_9HYPH</name>
<keyword evidence="2" id="KW-0732">Signal</keyword>
<dbReference type="AlphaFoldDB" id="A0A4R3M3L6"/>
<dbReference type="RefSeq" id="WP_132029043.1">
    <property type="nucleotide sequence ID" value="NZ_SMAI01000001.1"/>
</dbReference>
<dbReference type="EMBL" id="SMAI01000001">
    <property type="protein sequence ID" value="TCT07790.1"/>
    <property type="molecule type" value="Genomic_DNA"/>
</dbReference>
<sequence length="323" mass="33709">MRTGSTARRAVAVLLLLLSAAPALAQALPFVGTPRGMPQDSFGPPPPGAGRPGAPGPAGEPHAILPQPPAGKLALGAFARFGQTGPSIPRGVAWRVFADTPEASGAFPLVAESSDPYPVFFLNPGGYVVHASYGFASTAQRVQIGSVSKREAFILPAGGLRLGADVSEKPIPGQKVTFDIFEGSFLQGRTSTQPYYRGANAGEVVLLPEGTYHVVSTYGDANAVVRADVQVQAGKLTDATVHHRAAQVSLKLVKAPGGEAQADTQWSVITPGGDPIKESIGAFPTVVLSEGDYRVIARNEGRAVEQEFKVEAGRDQQVEVLLK</sequence>
<feature type="region of interest" description="Disordered" evidence="1">
    <location>
        <begin position="35"/>
        <end position="66"/>
    </location>
</feature>
<gene>
    <name evidence="3" type="ORF">EDC64_101309</name>
</gene>
<accession>A0A4R3M3L6</accession>
<feature type="signal peptide" evidence="2">
    <location>
        <begin position="1"/>
        <end position="25"/>
    </location>
</feature>
<protein>
    <submittedName>
        <fullName evidence="3">Uncharacterized protein</fullName>
    </submittedName>
</protein>
<evidence type="ECO:0000256" key="2">
    <source>
        <dbReference type="SAM" id="SignalP"/>
    </source>
</evidence>
<evidence type="ECO:0000313" key="4">
    <source>
        <dbReference type="Proteomes" id="UP000294664"/>
    </source>
</evidence>
<feature type="chain" id="PRO_5020294129" evidence="2">
    <location>
        <begin position="26"/>
        <end position="323"/>
    </location>
</feature>
<comment type="caution">
    <text evidence="3">The sequence shown here is derived from an EMBL/GenBank/DDBJ whole genome shotgun (WGS) entry which is preliminary data.</text>
</comment>